<name>A0A6J4TZ43_9ACTN</name>
<feature type="non-terminal residue" evidence="2">
    <location>
        <position position="1"/>
    </location>
</feature>
<dbReference type="AlphaFoldDB" id="A0A6J4TZ43"/>
<evidence type="ECO:0000313" key="2">
    <source>
        <dbReference type="EMBL" id="CAA9536172.1"/>
    </source>
</evidence>
<feature type="compositionally biased region" description="Acidic residues" evidence="1">
    <location>
        <begin position="44"/>
        <end position="55"/>
    </location>
</feature>
<feature type="region of interest" description="Disordered" evidence="1">
    <location>
        <begin position="1"/>
        <end position="58"/>
    </location>
</feature>
<evidence type="ECO:0000256" key="1">
    <source>
        <dbReference type="SAM" id="MobiDB-lite"/>
    </source>
</evidence>
<protein>
    <submittedName>
        <fullName evidence="2">Uncharacterized protein</fullName>
    </submittedName>
</protein>
<proteinExistence type="predicted"/>
<organism evidence="2">
    <name type="scientific">uncultured Solirubrobacteraceae bacterium</name>
    <dbReference type="NCBI Taxonomy" id="1162706"/>
    <lineage>
        <taxon>Bacteria</taxon>
        <taxon>Bacillati</taxon>
        <taxon>Actinomycetota</taxon>
        <taxon>Thermoleophilia</taxon>
        <taxon>Solirubrobacterales</taxon>
        <taxon>Solirubrobacteraceae</taxon>
        <taxon>environmental samples</taxon>
    </lineage>
</organism>
<feature type="compositionally biased region" description="Low complexity" evidence="1">
    <location>
        <begin position="17"/>
        <end position="29"/>
    </location>
</feature>
<sequence length="263" mass="28693">PMRFTTGSPRWRRPARPRAAGVSAAAWRTRPARTDRAATSGSEPGEDELIGDYEDGGAPADGEPTARAAFIGGLIKKGACKVPGLKQICKWTFGKLETEAVRACTKSVAACRSLVDKVCKVSRKACNVAQDLACVGLDLFCRSKVKPGPRPGLVRPFAGQRNRILDNLDQRSTRFGKAKAKGGILRESRDVRVSDPQASARATFRRLARGPGVTHVSRTTTQWTVRTPEGRVVRLRRPEASSTNTWTVDVQGGARHVKYKFLR</sequence>
<gene>
    <name evidence="2" type="ORF">AVDCRST_MAG30-4252</name>
</gene>
<reference evidence="2" key="1">
    <citation type="submission" date="2020-02" db="EMBL/GenBank/DDBJ databases">
        <authorList>
            <person name="Meier V. D."/>
        </authorList>
    </citation>
    <scope>NUCLEOTIDE SEQUENCE</scope>
    <source>
        <strain evidence="2">AVDCRST_MAG30</strain>
    </source>
</reference>
<accession>A0A6J4TZ43</accession>
<dbReference type="EMBL" id="CADCVS010000555">
    <property type="protein sequence ID" value="CAA9536172.1"/>
    <property type="molecule type" value="Genomic_DNA"/>
</dbReference>